<organism evidence="3 4">
    <name type="scientific">Helobdella robusta</name>
    <name type="common">Californian leech</name>
    <dbReference type="NCBI Taxonomy" id="6412"/>
    <lineage>
        <taxon>Eukaryota</taxon>
        <taxon>Metazoa</taxon>
        <taxon>Spiralia</taxon>
        <taxon>Lophotrochozoa</taxon>
        <taxon>Annelida</taxon>
        <taxon>Clitellata</taxon>
        <taxon>Hirudinea</taxon>
        <taxon>Rhynchobdellida</taxon>
        <taxon>Glossiphoniidae</taxon>
        <taxon>Helobdella</taxon>
    </lineage>
</organism>
<dbReference type="InParanoid" id="T1FJ79"/>
<dbReference type="AlphaFoldDB" id="T1FJ79"/>
<evidence type="ECO:0000313" key="4">
    <source>
        <dbReference type="Proteomes" id="UP000015101"/>
    </source>
</evidence>
<reference evidence="4" key="1">
    <citation type="submission" date="2012-12" db="EMBL/GenBank/DDBJ databases">
        <authorList>
            <person name="Hellsten U."/>
            <person name="Grimwood J."/>
            <person name="Chapman J.A."/>
            <person name="Shapiro H."/>
            <person name="Aerts A."/>
            <person name="Otillar R.P."/>
            <person name="Terry A.Y."/>
            <person name="Boore J.L."/>
            <person name="Simakov O."/>
            <person name="Marletaz F."/>
            <person name="Cho S.-J."/>
            <person name="Edsinger-Gonzales E."/>
            <person name="Havlak P."/>
            <person name="Kuo D.-H."/>
            <person name="Larsson T."/>
            <person name="Lv J."/>
            <person name="Arendt D."/>
            <person name="Savage R."/>
            <person name="Osoegawa K."/>
            <person name="de Jong P."/>
            <person name="Lindberg D.R."/>
            <person name="Seaver E.C."/>
            <person name="Weisblat D.A."/>
            <person name="Putnam N.H."/>
            <person name="Grigoriev I.V."/>
            <person name="Rokhsar D.S."/>
        </authorList>
    </citation>
    <scope>NUCLEOTIDE SEQUENCE</scope>
</reference>
<protein>
    <submittedName>
        <fullName evidence="2 3">Uncharacterized protein</fullName>
    </submittedName>
</protein>
<dbReference type="GeneID" id="20208878"/>
<dbReference type="EMBL" id="KB095813">
    <property type="protein sequence ID" value="ESO11459.1"/>
    <property type="molecule type" value="Genomic_DNA"/>
</dbReference>
<evidence type="ECO:0000313" key="3">
    <source>
        <dbReference type="EnsemblMetazoa" id="HelroP183153"/>
    </source>
</evidence>
<dbReference type="HOGENOM" id="CLU_1512230_0_0_1"/>
<gene>
    <name evidence="3" type="primary">20208878</name>
    <name evidence="2" type="ORF">HELRODRAFT_183153</name>
</gene>
<dbReference type="EnsemblMetazoa" id="HelroT183153">
    <property type="protein sequence ID" value="HelroP183153"/>
    <property type="gene ID" value="HelroG183153"/>
</dbReference>
<evidence type="ECO:0000313" key="2">
    <source>
        <dbReference type="EMBL" id="ESO11459.1"/>
    </source>
</evidence>
<evidence type="ECO:0000256" key="1">
    <source>
        <dbReference type="SAM" id="MobiDB-lite"/>
    </source>
</evidence>
<dbReference type="Proteomes" id="UP000015101">
    <property type="component" value="Unassembled WGS sequence"/>
</dbReference>
<reference evidence="2 4" key="2">
    <citation type="journal article" date="2013" name="Nature">
        <title>Insights into bilaterian evolution from three spiralian genomes.</title>
        <authorList>
            <person name="Simakov O."/>
            <person name="Marletaz F."/>
            <person name="Cho S.J."/>
            <person name="Edsinger-Gonzales E."/>
            <person name="Havlak P."/>
            <person name="Hellsten U."/>
            <person name="Kuo D.H."/>
            <person name="Larsson T."/>
            <person name="Lv J."/>
            <person name="Arendt D."/>
            <person name="Savage R."/>
            <person name="Osoegawa K."/>
            <person name="de Jong P."/>
            <person name="Grimwood J."/>
            <person name="Chapman J.A."/>
            <person name="Shapiro H."/>
            <person name="Aerts A."/>
            <person name="Otillar R.P."/>
            <person name="Terry A.Y."/>
            <person name="Boore J.L."/>
            <person name="Grigoriev I.V."/>
            <person name="Lindberg D.R."/>
            <person name="Seaver E.C."/>
            <person name="Weisblat D.A."/>
            <person name="Putnam N.H."/>
            <person name="Rokhsar D.S."/>
        </authorList>
    </citation>
    <scope>NUCLEOTIDE SEQUENCE</scope>
</reference>
<proteinExistence type="predicted"/>
<dbReference type="RefSeq" id="XP_009010440.1">
    <property type="nucleotide sequence ID" value="XM_009012192.1"/>
</dbReference>
<dbReference type="CTD" id="20208878"/>
<accession>T1FJ79</accession>
<keyword evidence="4" id="KW-1185">Reference proteome</keyword>
<feature type="region of interest" description="Disordered" evidence="1">
    <location>
        <begin position="48"/>
        <end position="75"/>
    </location>
</feature>
<dbReference type="EMBL" id="AMQM01008611">
    <property type="status" value="NOT_ANNOTATED_CDS"/>
    <property type="molecule type" value="Genomic_DNA"/>
</dbReference>
<sequence>MSQPNDDPIAILSPFKKTASTNWFENAEVQYQLRNVVLKKKQDSITSSSKIITRRKTEHSSSSSHSSHSRNRLKLDKTLHERSEQVRTNNQSVNYVISNNVITNNIITKNIIDILKNKLNVSYSRTINYIISDKNNIITRDKINASHIGTNNHIFQEEWRNQSQHNKQTFFHLNGRVL</sequence>
<name>T1FJ79_HELRO</name>
<reference evidence="3" key="3">
    <citation type="submission" date="2015-06" db="UniProtKB">
        <authorList>
            <consortium name="EnsemblMetazoa"/>
        </authorList>
    </citation>
    <scope>IDENTIFICATION</scope>
</reference>
<dbReference type="KEGG" id="hro:HELRODRAFT_183153"/>